<organism evidence="2 3">
    <name type="scientific">Elasticomyces elasticus</name>
    <dbReference type="NCBI Taxonomy" id="574655"/>
    <lineage>
        <taxon>Eukaryota</taxon>
        <taxon>Fungi</taxon>
        <taxon>Dikarya</taxon>
        <taxon>Ascomycota</taxon>
        <taxon>Pezizomycotina</taxon>
        <taxon>Dothideomycetes</taxon>
        <taxon>Dothideomycetidae</taxon>
        <taxon>Mycosphaerellales</taxon>
        <taxon>Teratosphaeriaceae</taxon>
        <taxon>Elasticomyces</taxon>
    </lineage>
</organism>
<dbReference type="EMBL" id="JAVRQU010000016">
    <property type="protein sequence ID" value="KAK5694095.1"/>
    <property type="molecule type" value="Genomic_DNA"/>
</dbReference>
<evidence type="ECO:0000256" key="1">
    <source>
        <dbReference type="SAM" id="MobiDB-lite"/>
    </source>
</evidence>
<feature type="region of interest" description="Disordered" evidence="1">
    <location>
        <begin position="136"/>
        <end position="181"/>
    </location>
</feature>
<feature type="compositionally biased region" description="Acidic residues" evidence="1">
    <location>
        <begin position="33"/>
        <end position="49"/>
    </location>
</feature>
<name>A0AAN7ZZH6_9PEZI</name>
<dbReference type="AlphaFoldDB" id="A0AAN7ZZH6"/>
<feature type="region of interest" description="Disordered" evidence="1">
    <location>
        <begin position="16"/>
        <end position="55"/>
    </location>
</feature>
<reference evidence="2" key="1">
    <citation type="submission" date="2023-08" db="EMBL/GenBank/DDBJ databases">
        <title>Black Yeasts Isolated from many extreme environments.</title>
        <authorList>
            <person name="Coleine C."/>
            <person name="Stajich J.E."/>
            <person name="Selbmann L."/>
        </authorList>
    </citation>
    <scope>NUCLEOTIDE SEQUENCE</scope>
    <source>
        <strain evidence="2">CCFEE 5810</strain>
    </source>
</reference>
<evidence type="ECO:0000313" key="2">
    <source>
        <dbReference type="EMBL" id="KAK5694095.1"/>
    </source>
</evidence>
<accession>A0AAN7ZZH6</accession>
<comment type="caution">
    <text evidence="2">The sequence shown here is derived from an EMBL/GenBank/DDBJ whole genome shotgun (WGS) entry which is preliminary data.</text>
</comment>
<evidence type="ECO:0000313" key="3">
    <source>
        <dbReference type="Proteomes" id="UP001310594"/>
    </source>
</evidence>
<sequence>MDPVQHVCNKLNAERARWQKNDATNDAPPAYVEADDDCESTEDTTDGEESGPPSPLKLTINAAHHIQGSNNLVPTSPSLLADTTRFSTLLLAAVSKLNEAAEGRKLNVNLTINCGITVVGDRNVVGNVGLKPKSPSRLEAATLSSTPSPVQAPRATTPSTTVGAKRRAEYDDDDSDCHGVS</sequence>
<dbReference type="Proteomes" id="UP001310594">
    <property type="component" value="Unassembled WGS sequence"/>
</dbReference>
<proteinExistence type="predicted"/>
<feature type="compositionally biased region" description="Polar residues" evidence="1">
    <location>
        <begin position="142"/>
        <end position="162"/>
    </location>
</feature>
<gene>
    <name evidence="2" type="ORF">LTR97_009716</name>
</gene>
<protein>
    <submittedName>
        <fullName evidence="2">Uncharacterized protein</fullName>
    </submittedName>
</protein>